<dbReference type="Gene3D" id="1.25.40.10">
    <property type="entry name" value="Tetratricopeptide repeat domain"/>
    <property type="match status" value="2"/>
</dbReference>
<keyword evidence="2" id="KW-1185">Reference proteome</keyword>
<evidence type="ECO:0008006" key="3">
    <source>
        <dbReference type="Google" id="ProtNLM"/>
    </source>
</evidence>
<gene>
    <name evidence="1" type="ORF">PX52LOC_06779</name>
</gene>
<dbReference type="Proteomes" id="UP000324974">
    <property type="component" value="Chromosome"/>
</dbReference>
<dbReference type="KEGG" id="lrs:PX52LOC_06779"/>
<dbReference type="RefSeq" id="WP_149114065.1">
    <property type="nucleotide sequence ID" value="NZ_CP042425.1"/>
</dbReference>
<evidence type="ECO:0000313" key="1">
    <source>
        <dbReference type="EMBL" id="QEL19700.1"/>
    </source>
</evidence>
<organism evidence="1 2">
    <name type="scientific">Limnoglobus roseus</name>
    <dbReference type="NCBI Taxonomy" id="2598579"/>
    <lineage>
        <taxon>Bacteria</taxon>
        <taxon>Pseudomonadati</taxon>
        <taxon>Planctomycetota</taxon>
        <taxon>Planctomycetia</taxon>
        <taxon>Gemmatales</taxon>
        <taxon>Gemmataceae</taxon>
        <taxon>Limnoglobus</taxon>
    </lineage>
</organism>
<sequence length="758" mass="83615">MARKRSPATPPVPTPRDAEAALQRGDFVKAVEIAKALTNLTPTDESHAHYVKVLAAAFEGYTRLGKVKSVVETLKAAEELANRQPVVAEAVAVLHAKAGEFGKALALAATPRVHRHVADLCVRRNQADGAPAEVLAGWSVVQTAFRQYEAGQDDAAKETLQGIGLTSPFLEWKLFLRGLSAFATNDTARAVENWQRLSAEYLPAKLAAAPRGTIDPAFLASQIPETAVNLRRQAETLASGDLLGGLRAIQKFVGRDQRLQPVWKEVEKVAPKLRTAHPKLFVKLGTVLYEAIIRQGEPTDLKKYRTIFPPPADDPHFHRLEAMACEGSQVLDMAVEHWQKYEAWLAGNPAGWPADLATRARALILHRIGDILEDAGLPAQMPKEFQQVFRSLFDTPPPAKPKGNPDDFYRRSAALAPDWPTPAYDLFDRQVESKAPAAAERTAREFLARRPQDLPMLERLGKFFRGQHRMAESLDVFKQALATNPLDAKLRDNVGLASIATIRRNLIDGDLAACERLVAEAEEIAAKVFPAAFGSLKVTVARKAGRNDDAAEIESRLYADRLRAACVAFDLSVDGLLAKLKPAQRKAADARLKEALANPAPHPSEVYYLYGSWGMYKGEGLTYRGQPTHEKKIVALAENALKSTEGTDVDFESMVVALFQHRQHKAMLKILPKLTPRFPAAPFFPLFEAKTLYHEGRGYGIEYQMARLLDEAKRRAEASSVPRHRMLLEGIDQVRRSLNLPGGVFSSPLFGGDDDEDF</sequence>
<dbReference type="EMBL" id="CP042425">
    <property type="protein sequence ID" value="QEL19700.1"/>
    <property type="molecule type" value="Genomic_DNA"/>
</dbReference>
<reference evidence="2" key="1">
    <citation type="submission" date="2019-08" db="EMBL/GenBank/DDBJ databases">
        <title>Limnoglobus roseus gen. nov., sp. nov., a novel freshwater planctomycete with a giant genome from the family Gemmataceae.</title>
        <authorList>
            <person name="Kulichevskaya I.S."/>
            <person name="Naumoff D.G."/>
            <person name="Miroshnikov K."/>
            <person name="Ivanova A."/>
            <person name="Philippov D.A."/>
            <person name="Hakobyan A."/>
            <person name="Rijpstra I.C."/>
            <person name="Sinninghe Damste J.S."/>
            <person name="Liesack W."/>
            <person name="Dedysh S.N."/>
        </authorList>
    </citation>
    <scope>NUCLEOTIDE SEQUENCE [LARGE SCALE GENOMIC DNA]</scope>
    <source>
        <strain evidence="2">PX52</strain>
    </source>
</reference>
<dbReference type="InterPro" id="IPR011990">
    <property type="entry name" value="TPR-like_helical_dom_sf"/>
</dbReference>
<name>A0A5C1AL75_9BACT</name>
<accession>A0A5C1AL75</accession>
<dbReference type="SUPFAM" id="SSF48452">
    <property type="entry name" value="TPR-like"/>
    <property type="match status" value="1"/>
</dbReference>
<evidence type="ECO:0000313" key="2">
    <source>
        <dbReference type="Proteomes" id="UP000324974"/>
    </source>
</evidence>
<dbReference type="AlphaFoldDB" id="A0A5C1AL75"/>
<protein>
    <recommendedName>
        <fullName evidence="3">Tetratricopeptide repeat protein</fullName>
    </recommendedName>
</protein>
<proteinExistence type="predicted"/>
<dbReference type="OrthoDB" id="234985at2"/>